<keyword evidence="5" id="KW-1185">Reference proteome</keyword>
<proteinExistence type="predicted"/>
<evidence type="ECO:0000256" key="2">
    <source>
        <dbReference type="PROSITE-ProRule" id="PRU00409"/>
    </source>
</evidence>
<keyword evidence="1" id="KW-0464">Manganese</keyword>
<dbReference type="RefSeq" id="WP_179926775.1">
    <property type="nucleotide sequence ID" value="NZ_JACCDD010000001.1"/>
</dbReference>
<dbReference type="Proteomes" id="UP000528918">
    <property type="component" value="Unassembled WGS sequence"/>
</dbReference>
<dbReference type="PROSITE" id="PS50975">
    <property type="entry name" value="ATP_GRASP"/>
    <property type="match status" value="1"/>
</dbReference>
<evidence type="ECO:0000313" key="5">
    <source>
        <dbReference type="Proteomes" id="UP000528918"/>
    </source>
</evidence>
<dbReference type="SUPFAM" id="SSF56059">
    <property type="entry name" value="Glutathione synthetase ATP-binding domain-like"/>
    <property type="match status" value="1"/>
</dbReference>
<feature type="domain" description="ATP-grasp" evidence="3">
    <location>
        <begin position="84"/>
        <end position="336"/>
    </location>
</feature>
<keyword evidence="2" id="KW-0547">Nucleotide-binding</keyword>
<comment type="caution">
    <text evidence="4">The sequence shown here is derived from an EMBL/GenBank/DDBJ whole genome shotgun (WGS) entry which is preliminary data.</text>
</comment>
<dbReference type="PANTHER" id="PTHR21621">
    <property type="entry name" value="RIBOSOMAL PROTEIN S6 MODIFICATION PROTEIN"/>
    <property type="match status" value="1"/>
</dbReference>
<keyword evidence="2" id="KW-0067">ATP-binding</keyword>
<reference evidence="4 5" key="1">
    <citation type="journal article" date="2013" name="Antonie Van Leeuwenhoek">
        <title>Halomonas zhaodongensis sp. nov., a slightly halophilic bacterium isolated from saline-alkaline soils in Zhaodong, China.</title>
        <authorList>
            <person name="Jiang J."/>
            <person name="Pan Y."/>
            <person name="Meng L."/>
            <person name="Hu S."/>
            <person name="Zhang X."/>
            <person name="Hu B."/>
            <person name="Meng J."/>
            <person name="Li C."/>
            <person name="Huang H."/>
            <person name="Wang K."/>
            <person name="Su T."/>
        </authorList>
    </citation>
    <scope>NUCLEOTIDE SEQUENCE [LARGE SCALE GENOMIC DNA]</scope>
    <source>
        <strain evidence="4 5">NEAU-ST10-25</strain>
    </source>
</reference>
<dbReference type="EMBL" id="JACCDD010000001">
    <property type="protein sequence ID" value="NYS43401.1"/>
    <property type="molecule type" value="Genomic_DNA"/>
</dbReference>
<protein>
    <submittedName>
        <fullName evidence="4">ATP-grasp domain-containing protein</fullName>
    </submittedName>
</protein>
<sequence length="470" mass="51951">MLLAREWPESFSEKVVSKAFGNKLCSYAISLEAWRRGLSVTILDSEYDRYLIESRKKSIVFNRSKCSLTTNEAVSFIKDKQVARKLMLTAGVEVPPGKLFPASSGDKDVIDYAEEIGYPVVIKPLSGSLGRGVFTAIQNQKDLVDIFKHLANDLKVKEIVVEKHVEGDDYRAFVVGGKVVAAVKRIPANVVGDGSHSIEQLISLKNKDRKKNPFLSKGLIKKDKEVLAKIAASGYTLDSILENGKVLFLRGKANASAGGDVIDVTDTLPEIVKESAAKAISSIPGLEYCGVDVLYDEATKRHAIIEMNSRAQIGVNMYPTEGVGRNIPKAIIDYYFPEAPIVHEKSNPKYIFDLDLALHPIKLGVAKSVKLAPIARQNINKNSLISNFYKFEKGCSISRIAEARIYKLSKELKVDGFIRKDKDDTFSMMVSVNKSKEKEFLAGVCEILQTKCGTSKKWVGLVTKGFRFSS</sequence>
<dbReference type="InterPro" id="IPR013815">
    <property type="entry name" value="ATP_grasp_subdomain_1"/>
</dbReference>
<evidence type="ECO:0000259" key="3">
    <source>
        <dbReference type="PROSITE" id="PS50975"/>
    </source>
</evidence>
<dbReference type="Pfam" id="PF08443">
    <property type="entry name" value="RimK"/>
    <property type="match status" value="1"/>
</dbReference>
<dbReference type="Gene3D" id="3.30.470.20">
    <property type="entry name" value="ATP-grasp fold, B domain"/>
    <property type="match status" value="1"/>
</dbReference>
<accession>A0ABX2SM69</accession>
<dbReference type="Gene3D" id="3.30.1490.20">
    <property type="entry name" value="ATP-grasp fold, A domain"/>
    <property type="match status" value="1"/>
</dbReference>
<evidence type="ECO:0000256" key="1">
    <source>
        <dbReference type="ARBA" id="ARBA00023211"/>
    </source>
</evidence>
<dbReference type="InterPro" id="IPR011761">
    <property type="entry name" value="ATP-grasp"/>
</dbReference>
<dbReference type="PANTHER" id="PTHR21621:SF0">
    <property type="entry name" value="BETA-CITRYLGLUTAMATE SYNTHASE B-RELATED"/>
    <property type="match status" value="1"/>
</dbReference>
<evidence type="ECO:0000313" key="4">
    <source>
        <dbReference type="EMBL" id="NYS43401.1"/>
    </source>
</evidence>
<organism evidence="4 5">
    <name type="scientific">Vreelandella zhaodongensis</name>
    <name type="common">Halomonas zhaodongensis</name>
    <dbReference type="NCBI Taxonomy" id="1176240"/>
    <lineage>
        <taxon>Bacteria</taxon>
        <taxon>Pseudomonadati</taxon>
        <taxon>Pseudomonadota</taxon>
        <taxon>Gammaproteobacteria</taxon>
        <taxon>Oceanospirillales</taxon>
        <taxon>Halomonadaceae</taxon>
        <taxon>Vreelandella</taxon>
    </lineage>
</organism>
<gene>
    <name evidence="4" type="ORF">HZS79_00405</name>
</gene>
<name>A0ABX2SM69_VREZH</name>
<dbReference type="InterPro" id="IPR013651">
    <property type="entry name" value="ATP-grasp_RimK-type"/>
</dbReference>